<protein>
    <submittedName>
        <fullName evidence="1">Uncharacterized protein</fullName>
    </submittedName>
</protein>
<keyword evidence="2" id="KW-1185">Reference proteome</keyword>
<name>A0ABV3YDZ1_9ACTN</name>
<dbReference type="RefSeq" id="WP_017835857.1">
    <property type="nucleotide sequence ID" value="NZ_JBFTEZ010000001.1"/>
</dbReference>
<proteinExistence type="predicted"/>
<sequence>MHASQRLRESHFSVQIESESASVADLLPEWTVADRVGVVVHEPLGALGASLLIQAAISRFYAFDPQRRDHAAQYPPIFMFHVGGRFGDHSPMDFWPPRREVFFDDPDNPYEVLGALRDRGITRLLVPEGVATGLDYAYAAPSGWTDIHSAREQTASAFVYSESGRLGGHDVQLSTDKKQVEAMVTDVLQVEAMIEQFERSSDQDLLDLELGPSTPADLHGWLRMFVARSGEVPSALRRSMEAARKEKVAQGDFTQTYRRVSVDEALGLLVPAEHSPGIPAASVKQPAHA</sequence>
<evidence type="ECO:0000313" key="1">
    <source>
        <dbReference type="EMBL" id="MEX6462757.1"/>
    </source>
</evidence>
<gene>
    <name evidence="1" type="ORF">AB6N35_00050</name>
</gene>
<evidence type="ECO:0000313" key="2">
    <source>
        <dbReference type="Proteomes" id="UP001560293"/>
    </source>
</evidence>
<dbReference type="EMBL" id="JBFTEZ010000001">
    <property type="protein sequence ID" value="MEX6462757.1"/>
    <property type="molecule type" value="Genomic_DNA"/>
</dbReference>
<comment type="caution">
    <text evidence="1">The sequence shown here is derived from an EMBL/GenBank/DDBJ whole genome shotgun (WGS) entry which is preliminary data.</text>
</comment>
<accession>A0ABV3YDZ1</accession>
<reference evidence="2" key="1">
    <citation type="submission" date="2024-07" db="EMBL/GenBank/DDBJ databases">
        <title>Pseudomonas strain that inhibits Aeromonas fish pathogens.</title>
        <authorList>
            <person name="Wildschutte H."/>
        </authorList>
    </citation>
    <scope>NUCLEOTIDE SEQUENCE [LARGE SCALE GENOMIC DNA]</scope>
    <source>
        <strain evidence="2">n60</strain>
    </source>
</reference>
<organism evidence="1 2">
    <name type="scientific">Dietzia cinnamea</name>
    <dbReference type="NCBI Taxonomy" id="321318"/>
    <lineage>
        <taxon>Bacteria</taxon>
        <taxon>Bacillati</taxon>
        <taxon>Actinomycetota</taxon>
        <taxon>Actinomycetes</taxon>
        <taxon>Mycobacteriales</taxon>
        <taxon>Dietziaceae</taxon>
        <taxon>Dietzia</taxon>
    </lineage>
</organism>
<dbReference type="Proteomes" id="UP001560293">
    <property type="component" value="Unassembled WGS sequence"/>
</dbReference>